<evidence type="ECO:0000256" key="2">
    <source>
        <dbReference type="SAM" id="Phobius"/>
    </source>
</evidence>
<dbReference type="AlphaFoldDB" id="A0AA39PYF4"/>
<dbReference type="Proteomes" id="UP001175228">
    <property type="component" value="Unassembled WGS sequence"/>
</dbReference>
<evidence type="ECO:0000256" key="1">
    <source>
        <dbReference type="SAM" id="MobiDB-lite"/>
    </source>
</evidence>
<accession>A0AA39PYF4</accession>
<keyword evidence="2" id="KW-1133">Transmembrane helix</keyword>
<reference evidence="3" key="1">
    <citation type="submission" date="2023-06" db="EMBL/GenBank/DDBJ databases">
        <authorList>
            <consortium name="Lawrence Berkeley National Laboratory"/>
            <person name="Ahrendt S."/>
            <person name="Sahu N."/>
            <person name="Indic B."/>
            <person name="Wong-Bajracharya J."/>
            <person name="Merenyi Z."/>
            <person name="Ke H.-M."/>
            <person name="Monk M."/>
            <person name="Kocsube S."/>
            <person name="Drula E."/>
            <person name="Lipzen A."/>
            <person name="Balint B."/>
            <person name="Henrissat B."/>
            <person name="Andreopoulos B."/>
            <person name="Martin F.M."/>
            <person name="Harder C.B."/>
            <person name="Rigling D."/>
            <person name="Ford K.L."/>
            <person name="Foster G.D."/>
            <person name="Pangilinan J."/>
            <person name="Papanicolaou A."/>
            <person name="Barry K."/>
            <person name="LaButti K."/>
            <person name="Viragh M."/>
            <person name="Koriabine M."/>
            <person name="Yan M."/>
            <person name="Riley R."/>
            <person name="Champramary S."/>
            <person name="Plett K.L."/>
            <person name="Tsai I.J."/>
            <person name="Slot J."/>
            <person name="Sipos G."/>
            <person name="Plett J."/>
            <person name="Nagy L.G."/>
            <person name="Grigoriev I.V."/>
        </authorList>
    </citation>
    <scope>NUCLEOTIDE SEQUENCE</scope>
    <source>
        <strain evidence="3">HWK02</strain>
    </source>
</reference>
<gene>
    <name evidence="3" type="ORF">EDD18DRAFT_1334352</name>
</gene>
<feature type="region of interest" description="Disordered" evidence="1">
    <location>
        <begin position="239"/>
        <end position="258"/>
    </location>
</feature>
<sequence length="334" mass="35997">MLVQHMFVAGAPAAFGFTLNPFDLREVLLPAAAYKLSDAGHFKFSSPSLLLSFTVEPSRIAPCAQEISQQRVSLILGVGLLAQHPRSTQIAGFAATSIISSDSKAPTTSLEVSIHPLLTTRPRLTLSHRAVMMLAVIVAGIVLGFEVAFLVFLFVLRQQRVECRDGANNNVDDSTIPAPTVAHDPILPGTYVLPSSPAPAQTTPIDSTIESLPPIIQLPTVEPHPISTPVLSSSTPSAPFISTLSSNPQRTLSQSSRSAYEAEIERLRQEVTVQKNHITHMREQMEFTHIGGTPPPSYRSRRSNNSDHFGSSSLPPLPPLNSPLMQPPTKLDGA</sequence>
<keyword evidence="2" id="KW-0812">Transmembrane</keyword>
<evidence type="ECO:0000313" key="3">
    <source>
        <dbReference type="EMBL" id="KAK0492320.1"/>
    </source>
</evidence>
<dbReference type="EMBL" id="JAUEPU010000030">
    <property type="protein sequence ID" value="KAK0492320.1"/>
    <property type="molecule type" value="Genomic_DNA"/>
</dbReference>
<proteinExistence type="predicted"/>
<organism evidence="3 4">
    <name type="scientific">Armillaria luteobubalina</name>
    <dbReference type="NCBI Taxonomy" id="153913"/>
    <lineage>
        <taxon>Eukaryota</taxon>
        <taxon>Fungi</taxon>
        <taxon>Dikarya</taxon>
        <taxon>Basidiomycota</taxon>
        <taxon>Agaricomycotina</taxon>
        <taxon>Agaricomycetes</taxon>
        <taxon>Agaricomycetidae</taxon>
        <taxon>Agaricales</taxon>
        <taxon>Marasmiineae</taxon>
        <taxon>Physalacriaceae</taxon>
        <taxon>Armillaria</taxon>
    </lineage>
</organism>
<feature type="region of interest" description="Disordered" evidence="1">
    <location>
        <begin position="283"/>
        <end position="334"/>
    </location>
</feature>
<keyword evidence="4" id="KW-1185">Reference proteome</keyword>
<evidence type="ECO:0000313" key="4">
    <source>
        <dbReference type="Proteomes" id="UP001175228"/>
    </source>
</evidence>
<protein>
    <submittedName>
        <fullName evidence="3">Uncharacterized protein</fullName>
    </submittedName>
</protein>
<name>A0AA39PYF4_9AGAR</name>
<feature type="transmembrane region" description="Helical" evidence="2">
    <location>
        <begin position="131"/>
        <end position="156"/>
    </location>
</feature>
<keyword evidence="2" id="KW-0472">Membrane</keyword>
<comment type="caution">
    <text evidence="3">The sequence shown here is derived from an EMBL/GenBank/DDBJ whole genome shotgun (WGS) entry which is preliminary data.</text>
</comment>